<evidence type="ECO:0000256" key="1">
    <source>
        <dbReference type="ARBA" id="ARBA00012513"/>
    </source>
</evidence>
<dbReference type="AlphaFoldDB" id="A0A151Z9G0"/>
<keyword evidence="6 9" id="KW-0067">ATP-binding</keyword>
<evidence type="ECO:0000259" key="11">
    <source>
        <dbReference type="PROSITE" id="PS50011"/>
    </source>
</evidence>
<evidence type="ECO:0000313" key="13">
    <source>
        <dbReference type="Proteomes" id="UP000076078"/>
    </source>
</evidence>
<organism evidence="12 13">
    <name type="scientific">Tieghemostelium lacteum</name>
    <name type="common">Slime mold</name>
    <name type="synonym">Dictyostelium lacteum</name>
    <dbReference type="NCBI Taxonomy" id="361077"/>
    <lineage>
        <taxon>Eukaryota</taxon>
        <taxon>Amoebozoa</taxon>
        <taxon>Evosea</taxon>
        <taxon>Eumycetozoa</taxon>
        <taxon>Dictyostelia</taxon>
        <taxon>Dictyosteliales</taxon>
        <taxon>Raperosteliaceae</taxon>
        <taxon>Tieghemostelium</taxon>
    </lineage>
</organism>
<dbReference type="InterPro" id="IPR017441">
    <property type="entry name" value="Protein_kinase_ATP_BS"/>
</dbReference>
<dbReference type="PROSITE" id="PS00108">
    <property type="entry name" value="PROTEIN_KINASE_ST"/>
    <property type="match status" value="1"/>
</dbReference>
<evidence type="ECO:0000313" key="12">
    <source>
        <dbReference type="EMBL" id="KYQ90582.1"/>
    </source>
</evidence>
<proteinExistence type="inferred from homology"/>
<dbReference type="SUPFAM" id="SSF56112">
    <property type="entry name" value="Protein kinase-like (PK-like)"/>
    <property type="match status" value="1"/>
</dbReference>
<dbReference type="GO" id="GO:0007165">
    <property type="term" value="P:signal transduction"/>
    <property type="evidence" value="ECO:0007669"/>
    <property type="project" value="TreeGrafter"/>
</dbReference>
<dbReference type="Proteomes" id="UP000076078">
    <property type="component" value="Unassembled WGS sequence"/>
</dbReference>
<dbReference type="OMA" id="MACGPCM"/>
<sequence length="429" mass="48350">MISPSSPANINTVYSISSKQKKCVEDYPLLQLNDGDIYHHIDNSLYNPPETRFGNVNRPRSNSSTKETLIVHKNRDGNGLKMVNEYVFVRKLGAGTYGKVSLAYHSGTHQLYAIKVFNKTRLKKKRLGLRNNPLDDVLKEITILKKLNHHNIVKLYEVINDPNQDSIYIVMEYLEGGSIMPNINYQLDCNSNNNNENQQHKQEVITPLSEDVARRYFRDILLGLEYLHEQKIIHRDIKPENLLISKDGHVVIADFGVSHMFDDTSDLLNSSAGSPAFLAPELCGYQDGSVQISGKATDVWALGISLYCMIFAQLPFLKSSTLQNIYDNIQFQPIQYPREISNQLLDLFHKILDRNPLTRITTNQIKCHPWTSENGQWPLLNSYTLQINDHDPLTIPTPIPSSLLSITNNTVSTGSSVSSFGGNSGASGY</sequence>
<evidence type="ECO:0000256" key="5">
    <source>
        <dbReference type="ARBA" id="ARBA00022777"/>
    </source>
</evidence>
<dbReference type="SMART" id="SM00220">
    <property type="entry name" value="S_TKc"/>
    <property type="match status" value="1"/>
</dbReference>
<name>A0A151Z9G0_TIELA</name>
<reference evidence="12 13" key="1">
    <citation type="submission" date="2015-12" db="EMBL/GenBank/DDBJ databases">
        <title>Dictyostelia acquired genes for synthesis and detection of signals that induce cell-type specialization by lateral gene transfer from prokaryotes.</title>
        <authorList>
            <person name="Gloeckner G."/>
            <person name="Schaap P."/>
        </authorList>
    </citation>
    <scope>NUCLEOTIDE SEQUENCE [LARGE SCALE GENOMIC DNA]</scope>
    <source>
        <strain evidence="12 13">TK</strain>
    </source>
</reference>
<gene>
    <name evidence="12" type="ORF">DLAC_09212</name>
</gene>
<feature type="domain" description="Protein kinase" evidence="11">
    <location>
        <begin position="86"/>
        <end position="371"/>
    </location>
</feature>
<keyword evidence="3" id="KW-0808">Transferase</keyword>
<comment type="catalytic activity">
    <reaction evidence="8">
        <text>L-seryl-[protein] + ATP = O-phospho-L-seryl-[protein] + ADP + H(+)</text>
        <dbReference type="Rhea" id="RHEA:17989"/>
        <dbReference type="Rhea" id="RHEA-COMP:9863"/>
        <dbReference type="Rhea" id="RHEA-COMP:11604"/>
        <dbReference type="ChEBI" id="CHEBI:15378"/>
        <dbReference type="ChEBI" id="CHEBI:29999"/>
        <dbReference type="ChEBI" id="CHEBI:30616"/>
        <dbReference type="ChEBI" id="CHEBI:83421"/>
        <dbReference type="ChEBI" id="CHEBI:456216"/>
        <dbReference type="EC" id="2.7.11.1"/>
    </reaction>
</comment>
<comment type="similarity">
    <text evidence="10">Belongs to the protein kinase superfamily.</text>
</comment>
<dbReference type="InterPro" id="IPR011009">
    <property type="entry name" value="Kinase-like_dom_sf"/>
</dbReference>
<dbReference type="OrthoDB" id="68483at2759"/>
<evidence type="ECO:0000256" key="6">
    <source>
        <dbReference type="ARBA" id="ARBA00022840"/>
    </source>
</evidence>
<protein>
    <recommendedName>
        <fullName evidence="1">non-specific serine/threonine protein kinase</fullName>
        <ecNumber evidence="1">2.7.11.1</ecNumber>
    </recommendedName>
</protein>
<keyword evidence="5" id="KW-0418">Kinase</keyword>
<evidence type="ECO:0000256" key="2">
    <source>
        <dbReference type="ARBA" id="ARBA00022527"/>
    </source>
</evidence>
<evidence type="ECO:0000256" key="7">
    <source>
        <dbReference type="ARBA" id="ARBA00047899"/>
    </source>
</evidence>
<dbReference type="CDD" id="cd14008">
    <property type="entry name" value="STKc_LKB1_CaMKK"/>
    <property type="match status" value="1"/>
</dbReference>
<dbReference type="InParanoid" id="A0A151Z9G0"/>
<dbReference type="EMBL" id="LODT01000037">
    <property type="protein sequence ID" value="KYQ90582.1"/>
    <property type="molecule type" value="Genomic_DNA"/>
</dbReference>
<dbReference type="GO" id="GO:0005524">
    <property type="term" value="F:ATP binding"/>
    <property type="evidence" value="ECO:0007669"/>
    <property type="project" value="UniProtKB-UniRule"/>
</dbReference>
<dbReference type="FunFam" id="1.10.510.10:FF:000571">
    <property type="entry name" value="Maternal embryonic leucine zipper kinase"/>
    <property type="match status" value="1"/>
</dbReference>
<feature type="binding site" evidence="9">
    <location>
        <position position="115"/>
    </location>
    <ligand>
        <name>ATP</name>
        <dbReference type="ChEBI" id="CHEBI:30616"/>
    </ligand>
</feature>
<dbReference type="Gene3D" id="1.10.510.10">
    <property type="entry name" value="Transferase(Phosphotransferase) domain 1"/>
    <property type="match status" value="1"/>
</dbReference>
<comment type="catalytic activity">
    <reaction evidence="7">
        <text>L-threonyl-[protein] + ATP = O-phospho-L-threonyl-[protein] + ADP + H(+)</text>
        <dbReference type="Rhea" id="RHEA:46608"/>
        <dbReference type="Rhea" id="RHEA-COMP:11060"/>
        <dbReference type="Rhea" id="RHEA-COMP:11605"/>
        <dbReference type="ChEBI" id="CHEBI:15378"/>
        <dbReference type="ChEBI" id="CHEBI:30013"/>
        <dbReference type="ChEBI" id="CHEBI:30616"/>
        <dbReference type="ChEBI" id="CHEBI:61977"/>
        <dbReference type="ChEBI" id="CHEBI:456216"/>
        <dbReference type="EC" id="2.7.11.1"/>
    </reaction>
</comment>
<dbReference type="FunFam" id="3.30.200.20:FF:000206">
    <property type="entry name" value="Serine/threonine-protein kinase Ssp1"/>
    <property type="match status" value="1"/>
</dbReference>
<accession>A0A151Z9G0</accession>
<evidence type="ECO:0000256" key="9">
    <source>
        <dbReference type="PROSITE-ProRule" id="PRU10141"/>
    </source>
</evidence>
<dbReference type="Pfam" id="PF00069">
    <property type="entry name" value="Pkinase"/>
    <property type="match status" value="1"/>
</dbReference>
<evidence type="ECO:0000256" key="8">
    <source>
        <dbReference type="ARBA" id="ARBA00048679"/>
    </source>
</evidence>
<comment type="caution">
    <text evidence="12">The sequence shown here is derived from an EMBL/GenBank/DDBJ whole genome shotgun (WGS) entry which is preliminary data.</text>
</comment>
<dbReference type="GO" id="GO:0050793">
    <property type="term" value="P:regulation of developmental process"/>
    <property type="evidence" value="ECO:0007669"/>
    <property type="project" value="UniProtKB-ARBA"/>
</dbReference>
<dbReference type="EC" id="2.7.11.1" evidence="1"/>
<dbReference type="GO" id="GO:0004674">
    <property type="term" value="F:protein serine/threonine kinase activity"/>
    <property type="evidence" value="ECO:0007669"/>
    <property type="project" value="UniProtKB-KW"/>
</dbReference>
<evidence type="ECO:0000256" key="3">
    <source>
        <dbReference type="ARBA" id="ARBA00022679"/>
    </source>
</evidence>
<dbReference type="PANTHER" id="PTHR43895:SF150">
    <property type="entry name" value="SERINE_THREONINE-PROTEIN KINASE STK11"/>
    <property type="match status" value="1"/>
</dbReference>
<keyword evidence="2 10" id="KW-0723">Serine/threonine-protein kinase</keyword>
<dbReference type="STRING" id="361077.A0A151Z9G0"/>
<dbReference type="PANTHER" id="PTHR43895">
    <property type="entry name" value="CALCIUM/CALMODULIN-DEPENDENT PROTEIN KINASE KINASE-RELATED"/>
    <property type="match status" value="1"/>
</dbReference>
<evidence type="ECO:0000256" key="10">
    <source>
        <dbReference type="RuleBase" id="RU000304"/>
    </source>
</evidence>
<dbReference type="PROSITE" id="PS50011">
    <property type="entry name" value="PROTEIN_KINASE_DOM"/>
    <property type="match status" value="1"/>
</dbReference>
<dbReference type="InterPro" id="IPR000719">
    <property type="entry name" value="Prot_kinase_dom"/>
</dbReference>
<dbReference type="PROSITE" id="PS00107">
    <property type="entry name" value="PROTEIN_KINASE_ATP"/>
    <property type="match status" value="1"/>
</dbReference>
<dbReference type="Gene3D" id="3.30.200.20">
    <property type="entry name" value="Phosphorylase Kinase, domain 1"/>
    <property type="match status" value="1"/>
</dbReference>
<keyword evidence="13" id="KW-1185">Reference proteome</keyword>
<keyword evidence="4 9" id="KW-0547">Nucleotide-binding</keyword>
<dbReference type="InterPro" id="IPR008271">
    <property type="entry name" value="Ser/Thr_kinase_AS"/>
</dbReference>
<evidence type="ECO:0000256" key="4">
    <source>
        <dbReference type="ARBA" id="ARBA00022741"/>
    </source>
</evidence>